<organism evidence="3 4">
    <name type="scientific">Penicillium desertorum</name>
    <dbReference type="NCBI Taxonomy" id="1303715"/>
    <lineage>
        <taxon>Eukaryota</taxon>
        <taxon>Fungi</taxon>
        <taxon>Dikarya</taxon>
        <taxon>Ascomycota</taxon>
        <taxon>Pezizomycotina</taxon>
        <taxon>Eurotiomycetes</taxon>
        <taxon>Eurotiomycetidae</taxon>
        <taxon>Eurotiales</taxon>
        <taxon>Aspergillaceae</taxon>
        <taxon>Penicillium</taxon>
    </lineage>
</organism>
<dbReference type="GO" id="GO:0016838">
    <property type="term" value="F:carbon-oxygen lyase activity, acting on phosphates"/>
    <property type="evidence" value="ECO:0007669"/>
    <property type="project" value="InterPro"/>
</dbReference>
<keyword evidence="4" id="KW-1185">Reference proteome</keyword>
<proteinExistence type="inferred from homology"/>
<dbReference type="SFLD" id="SFLDG01021">
    <property type="entry name" value="Trichodiene_Synthase_Like"/>
    <property type="match status" value="1"/>
</dbReference>
<dbReference type="InterPro" id="IPR024652">
    <property type="entry name" value="Trichodiene_synth"/>
</dbReference>
<dbReference type="InterPro" id="IPR008949">
    <property type="entry name" value="Isoprenoid_synthase_dom_sf"/>
</dbReference>
<gene>
    <name evidence="3" type="ORF">N7530_001153</name>
</gene>
<dbReference type="Pfam" id="PF06330">
    <property type="entry name" value="TRI5"/>
    <property type="match status" value="1"/>
</dbReference>
<sequence>MDLAVPLDTSISINGFRLGYAEGLLAHPDHPVEVQGYVGLFTWLVVQYDDIVGRNNGMVKDAMLFHQRLFRGECQPNVLLEAIATLLKEANSHFDPVLANMLQISVLKFLTSNLLERHRGFQDMKMTRAGGKFPGFYRDMSGMSIAYALFCYPKEQYPDIGAFLEALPDMAQFIDISNDILSFYKEELDGENRNFLHNRALCSGKSVISTLEEVKRETIESANRVSKILEGREEYKKSWDDSVRGYMAMHTTNPRYKLKDLGLGEEHPLGPFEHKISQFYDELKVKD</sequence>
<evidence type="ECO:0000313" key="4">
    <source>
        <dbReference type="Proteomes" id="UP001147760"/>
    </source>
</evidence>
<accession>A0A9X0BW14</accession>
<name>A0A9X0BW14_9EURO</name>
<evidence type="ECO:0000313" key="3">
    <source>
        <dbReference type="EMBL" id="KAJ5486853.1"/>
    </source>
</evidence>
<reference evidence="3" key="1">
    <citation type="submission" date="2022-12" db="EMBL/GenBank/DDBJ databases">
        <authorList>
            <person name="Petersen C."/>
        </authorList>
    </citation>
    <scope>NUCLEOTIDE SEQUENCE</scope>
    <source>
        <strain evidence="3">IBT 17660</strain>
    </source>
</reference>
<evidence type="ECO:0000256" key="1">
    <source>
        <dbReference type="ARBA" id="ARBA00007946"/>
    </source>
</evidence>
<dbReference type="SUPFAM" id="SSF48576">
    <property type="entry name" value="Terpenoid synthases"/>
    <property type="match status" value="1"/>
</dbReference>
<evidence type="ECO:0000256" key="2">
    <source>
        <dbReference type="ARBA" id="ARBA00023239"/>
    </source>
</evidence>
<dbReference type="SFLD" id="SFLDS00005">
    <property type="entry name" value="Isoprenoid_Synthase_Type_I"/>
    <property type="match status" value="1"/>
</dbReference>
<dbReference type="Gene3D" id="1.10.600.10">
    <property type="entry name" value="Farnesyl Diphosphate Synthase"/>
    <property type="match status" value="1"/>
</dbReference>
<dbReference type="Proteomes" id="UP001147760">
    <property type="component" value="Unassembled WGS sequence"/>
</dbReference>
<comment type="similarity">
    <text evidence="1">Belongs to the trichodiene synthase family.</text>
</comment>
<dbReference type="AlphaFoldDB" id="A0A9X0BW14"/>
<dbReference type="OrthoDB" id="2998174at2759"/>
<dbReference type="EMBL" id="JAPWDO010000001">
    <property type="protein sequence ID" value="KAJ5486853.1"/>
    <property type="molecule type" value="Genomic_DNA"/>
</dbReference>
<comment type="caution">
    <text evidence="3">The sequence shown here is derived from an EMBL/GenBank/DDBJ whole genome shotgun (WGS) entry which is preliminary data.</text>
</comment>
<protein>
    <submittedName>
        <fullName evidence="3">Longiborneol synthase</fullName>
    </submittedName>
</protein>
<reference evidence="3" key="2">
    <citation type="journal article" date="2023" name="IMA Fungus">
        <title>Comparative genomic study of the Penicillium genus elucidates a diverse pangenome and 15 lateral gene transfer events.</title>
        <authorList>
            <person name="Petersen C."/>
            <person name="Sorensen T."/>
            <person name="Nielsen M.R."/>
            <person name="Sondergaard T.E."/>
            <person name="Sorensen J.L."/>
            <person name="Fitzpatrick D.A."/>
            <person name="Frisvad J.C."/>
            <person name="Nielsen K.L."/>
        </authorList>
    </citation>
    <scope>NUCLEOTIDE SEQUENCE</scope>
    <source>
        <strain evidence="3">IBT 17660</strain>
    </source>
</reference>
<keyword evidence="2" id="KW-0456">Lyase</keyword>